<dbReference type="PANTHER" id="PTHR43917:SF8">
    <property type="entry name" value="GH16740P-RELATED"/>
    <property type="match status" value="1"/>
</dbReference>
<feature type="domain" description="GST N-terminal" evidence="1">
    <location>
        <begin position="1"/>
        <end position="76"/>
    </location>
</feature>
<dbReference type="InterPro" id="IPR004045">
    <property type="entry name" value="Glutathione_S-Trfase_N"/>
</dbReference>
<evidence type="ECO:0000313" key="2">
    <source>
        <dbReference type="EMBL" id="ACO24750.1"/>
    </source>
</evidence>
<name>D4HN14_PSEPU</name>
<dbReference type="Gene3D" id="3.40.30.10">
    <property type="entry name" value="Glutaredoxin"/>
    <property type="match status" value="1"/>
</dbReference>
<feature type="non-terminal residue" evidence="2">
    <location>
        <position position="1"/>
    </location>
</feature>
<dbReference type="GO" id="GO:0006749">
    <property type="term" value="P:glutathione metabolic process"/>
    <property type="evidence" value="ECO:0007669"/>
    <property type="project" value="TreeGrafter"/>
</dbReference>
<proteinExistence type="predicted"/>
<gene>
    <name evidence="2" type="primary">DDT-DHL-2</name>
</gene>
<dbReference type="GO" id="GO:0005737">
    <property type="term" value="C:cytoplasm"/>
    <property type="evidence" value="ECO:0007669"/>
    <property type="project" value="TreeGrafter"/>
</dbReference>
<dbReference type="SUPFAM" id="SSF52833">
    <property type="entry name" value="Thioredoxin-like"/>
    <property type="match status" value="1"/>
</dbReference>
<dbReference type="PANTHER" id="PTHR43917">
    <property type="match status" value="1"/>
</dbReference>
<evidence type="ECO:0000259" key="1">
    <source>
        <dbReference type="PROSITE" id="PS50404"/>
    </source>
</evidence>
<dbReference type="InterPro" id="IPR036249">
    <property type="entry name" value="Thioredoxin-like_sf"/>
</dbReference>
<feature type="non-terminal residue" evidence="2">
    <location>
        <position position="215"/>
    </location>
</feature>
<sequence>YDLISCCRACYIFCEQKNCHYQKCRPIALMWEHTKPEYLNERLFGKVPAKIVDGKNFLAESRCAILYLAHMKFTVCDHWRTLSRRRRAVKEYLRMWQKSCTRLCAAYVRYVWRWGPCGETMDRCRVAKKLAEQVGCLDFGKDTNCKLYDVHKFNGMCKSIALVGAKCECMQPRLAGYQARVGPKPKTAWLQRVQTKTCDYDAKEHVLNKFAPTAT</sequence>
<dbReference type="Gene3D" id="1.20.1050.10">
    <property type="match status" value="1"/>
</dbReference>
<dbReference type="EMBL" id="FJ430710">
    <property type="protein sequence ID" value="ACO24750.1"/>
    <property type="molecule type" value="Genomic_DNA"/>
</dbReference>
<protein>
    <submittedName>
        <fullName evidence="2">DDT dehydrohalogenase</fullName>
    </submittedName>
</protein>
<dbReference type="AlphaFoldDB" id="D4HN14"/>
<dbReference type="PROSITE" id="PS50404">
    <property type="entry name" value="GST_NTER"/>
    <property type="match status" value="1"/>
</dbReference>
<dbReference type="InterPro" id="IPR051369">
    <property type="entry name" value="GST_Theta"/>
</dbReference>
<dbReference type="GO" id="GO:0004364">
    <property type="term" value="F:glutathione transferase activity"/>
    <property type="evidence" value="ECO:0007669"/>
    <property type="project" value="TreeGrafter"/>
</dbReference>
<accession>D4HN14</accession>
<organism evidence="2">
    <name type="scientific">Pseudomonas putida</name>
    <name type="common">Arthrobacter siderocapsulatus</name>
    <dbReference type="NCBI Taxonomy" id="303"/>
    <lineage>
        <taxon>Bacteria</taxon>
        <taxon>Pseudomonadati</taxon>
        <taxon>Pseudomonadota</taxon>
        <taxon>Gammaproteobacteria</taxon>
        <taxon>Pseudomonadales</taxon>
        <taxon>Pseudomonadaceae</taxon>
        <taxon>Pseudomonas</taxon>
    </lineage>
</organism>
<reference evidence="2" key="1">
    <citation type="submission" date="2008-10" db="EMBL/GenBank/DDBJ databases">
        <title>Purification and characterization of DDT-dehydrohalogenase from the bacteria Pseudomonas putida T5.</title>
        <authorList>
            <person name="Krishnan M."/>
            <person name="Rangachary L."/>
            <person name="Palluvar R."/>
            <person name="Gowda L."/>
            <person name="Singh T."/>
        </authorList>
    </citation>
    <scope>NUCLEOTIDE SEQUENCE</scope>
    <source>
        <strain evidence="2">T5</strain>
    </source>
</reference>